<reference evidence="2" key="1">
    <citation type="submission" date="2023-06" db="EMBL/GenBank/DDBJ databases">
        <title>Identification and characterization of horizontal gene transfer across gut microbiota members of farm animals based on homology search.</title>
        <authorList>
            <person name="Zeman M."/>
            <person name="Kubasova T."/>
            <person name="Jahodarova E."/>
            <person name="Nykrynova M."/>
            <person name="Rychlik I."/>
        </authorList>
    </citation>
    <scope>NUCLEOTIDE SEQUENCE [LARGE SCALE GENOMIC DNA]</scope>
    <source>
        <strain evidence="2">ET39</strain>
    </source>
</reference>
<proteinExistence type="predicted"/>
<dbReference type="RefSeq" id="WP_289608316.1">
    <property type="nucleotide sequence ID" value="NZ_JAUDCG010000049.1"/>
</dbReference>
<gene>
    <name evidence="1" type="ORF">QUV96_09510</name>
</gene>
<dbReference type="EMBL" id="JAUDCG010000049">
    <property type="protein sequence ID" value="MDM8157873.1"/>
    <property type="molecule type" value="Genomic_DNA"/>
</dbReference>
<keyword evidence="2" id="KW-1185">Reference proteome</keyword>
<protein>
    <submittedName>
        <fullName evidence="1">Uncharacterized protein</fullName>
    </submittedName>
</protein>
<accession>A0ABT7UFW8</accession>
<sequence>MRSDRLQDLYVCQLLQECRHLCLRLPAGSERTALVCCVEQLIRLAQERDADVCGYR</sequence>
<name>A0ABT7UFW8_9FIRM</name>
<comment type="caution">
    <text evidence="1">The sequence shown here is derived from an EMBL/GenBank/DDBJ whole genome shotgun (WGS) entry which is preliminary data.</text>
</comment>
<dbReference type="Proteomes" id="UP001529340">
    <property type="component" value="Unassembled WGS sequence"/>
</dbReference>
<organism evidence="1 2">
    <name type="scientific">Amedibacillus dolichus</name>
    <dbReference type="NCBI Taxonomy" id="31971"/>
    <lineage>
        <taxon>Bacteria</taxon>
        <taxon>Bacillati</taxon>
        <taxon>Bacillota</taxon>
        <taxon>Erysipelotrichia</taxon>
        <taxon>Erysipelotrichales</taxon>
        <taxon>Erysipelotrichaceae</taxon>
        <taxon>Amedibacillus</taxon>
    </lineage>
</organism>
<reference evidence="1 2" key="2">
    <citation type="submission" date="2023-06" db="EMBL/GenBank/DDBJ databases">
        <title>Identification and characterization of horizontal gene transfer across gut microbiota members of farm animals based on homology search.</title>
        <authorList>
            <person name="Schwarzerova J."/>
            <person name="Nykrynova M."/>
            <person name="Jureckova K."/>
            <person name="Cejkova D."/>
            <person name="Rychlik I."/>
        </authorList>
    </citation>
    <scope>NUCLEOTIDE SEQUENCE [LARGE SCALE GENOMIC DNA]</scope>
    <source>
        <strain evidence="1 2">ET39</strain>
    </source>
</reference>
<evidence type="ECO:0000313" key="1">
    <source>
        <dbReference type="EMBL" id="MDM8157873.1"/>
    </source>
</evidence>
<evidence type="ECO:0000313" key="2">
    <source>
        <dbReference type="Proteomes" id="UP001529340"/>
    </source>
</evidence>